<dbReference type="PANTHER" id="PTHR11328">
    <property type="entry name" value="MAJOR FACILITATOR SUPERFAMILY DOMAIN-CONTAINING PROTEIN"/>
    <property type="match status" value="1"/>
</dbReference>
<name>U7QEJ1_9CYAN</name>
<protein>
    <submittedName>
        <fullName evidence="2">MFS/sugar transport family protein</fullName>
    </submittedName>
</protein>
<dbReference type="Pfam" id="PF13347">
    <property type="entry name" value="MFS_2"/>
    <property type="match status" value="1"/>
</dbReference>
<accession>U7QEJ1</accession>
<dbReference type="Gene3D" id="1.20.1250.20">
    <property type="entry name" value="MFS general substrate transporter like domains"/>
    <property type="match status" value="2"/>
</dbReference>
<feature type="transmembrane region" description="Helical" evidence="1">
    <location>
        <begin position="312"/>
        <end position="332"/>
    </location>
</feature>
<sequence>MNLKRQTIVAFVSPAIPLAALGLPMVVYLPPFYAEEMGLGLSLVGTVFMITRFWDVFTDPVLGILSDKVTTPLGRRRHWIIISVPILMICVFKIFIPQPGVGGTYLLVWMILLYIGWTLLSISHMSWGAELSSDYYERSRVQGWREFALIFGMLAVLILPAMIEHLSNGGASQQVAAMGWFVIILLPITVAIAVSLVSERPIPKSSPICWKQATVLLFKNKLLRRVLLADLCTGIAPGITGALYIFFVDSVMDLGKWSSLMLLIYFIASFCGIPFWIRLSYRFEKHHTFTIAKTYISVTLLVILLIEPGNVWFYGFCNILFGLASGAGAFLLRSIMADVTDQDYLESGTQRTGLYYSMLTMTNKIGYAVAVGVIYPILDWIGFVPGGINTPETITTLKYIFVFTPIPIWLLAAIIMWNFPLDSKKQEHLRRLLDEREELLSQNSEV</sequence>
<organism evidence="2 3">
    <name type="scientific">Lyngbya aestuarii BL J</name>
    <dbReference type="NCBI Taxonomy" id="1348334"/>
    <lineage>
        <taxon>Bacteria</taxon>
        <taxon>Bacillati</taxon>
        <taxon>Cyanobacteriota</taxon>
        <taxon>Cyanophyceae</taxon>
        <taxon>Oscillatoriophycideae</taxon>
        <taxon>Oscillatoriales</taxon>
        <taxon>Microcoleaceae</taxon>
        <taxon>Lyngbya</taxon>
    </lineage>
</organism>
<keyword evidence="1" id="KW-1133">Transmembrane helix</keyword>
<keyword evidence="2" id="KW-0813">Transport</keyword>
<dbReference type="SUPFAM" id="SSF103473">
    <property type="entry name" value="MFS general substrate transporter"/>
    <property type="match status" value="1"/>
</dbReference>
<feature type="transmembrane region" description="Helical" evidence="1">
    <location>
        <begin position="7"/>
        <end position="27"/>
    </location>
</feature>
<feature type="transmembrane region" description="Helical" evidence="1">
    <location>
        <begin position="398"/>
        <end position="421"/>
    </location>
</feature>
<feature type="transmembrane region" description="Helical" evidence="1">
    <location>
        <begin position="226"/>
        <end position="247"/>
    </location>
</feature>
<dbReference type="GO" id="GO:0008643">
    <property type="term" value="P:carbohydrate transport"/>
    <property type="evidence" value="ECO:0007669"/>
    <property type="project" value="InterPro"/>
</dbReference>
<keyword evidence="1" id="KW-0472">Membrane</keyword>
<dbReference type="CDD" id="cd17332">
    <property type="entry name" value="MFS_MelB_like"/>
    <property type="match status" value="1"/>
</dbReference>
<comment type="caution">
    <text evidence="2">The sequence shown here is derived from an EMBL/GenBank/DDBJ whole genome shotgun (WGS) entry which is preliminary data.</text>
</comment>
<gene>
    <name evidence="2" type="ORF">M595_4595</name>
</gene>
<dbReference type="GO" id="GO:0005886">
    <property type="term" value="C:plasma membrane"/>
    <property type="evidence" value="ECO:0007669"/>
    <property type="project" value="TreeGrafter"/>
</dbReference>
<feature type="transmembrane region" description="Helical" evidence="1">
    <location>
        <begin position="143"/>
        <end position="163"/>
    </location>
</feature>
<dbReference type="RefSeq" id="WP_023068292.1">
    <property type="nucleotide sequence ID" value="NZ_AUZM01000056.1"/>
</dbReference>
<dbReference type="InterPro" id="IPR036259">
    <property type="entry name" value="MFS_trans_sf"/>
</dbReference>
<evidence type="ECO:0000256" key="1">
    <source>
        <dbReference type="SAM" id="Phobius"/>
    </source>
</evidence>
<keyword evidence="2" id="KW-0762">Sugar transport</keyword>
<proteinExistence type="predicted"/>
<feature type="transmembrane region" description="Helical" evidence="1">
    <location>
        <begin position="289"/>
        <end position="306"/>
    </location>
</feature>
<feature type="transmembrane region" description="Helical" evidence="1">
    <location>
        <begin position="39"/>
        <end position="57"/>
    </location>
</feature>
<feature type="transmembrane region" description="Helical" evidence="1">
    <location>
        <begin position="78"/>
        <end position="96"/>
    </location>
</feature>
<dbReference type="Proteomes" id="UP000017127">
    <property type="component" value="Unassembled WGS sequence"/>
</dbReference>
<dbReference type="OrthoDB" id="9764596at2"/>
<feature type="transmembrane region" description="Helical" evidence="1">
    <location>
        <begin position="175"/>
        <end position="197"/>
    </location>
</feature>
<dbReference type="GO" id="GO:0015293">
    <property type="term" value="F:symporter activity"/>
    <property type="evidence" value="ECO:0007669"/>
    <property type="project" value="InterPro"/>
</dbReference>
<feature type="transmembrane region" description="Helical" evidence="1">
    <location>
        <begin position="259"/>
        <end position="277"/>
    </location>
</feature>
<feature type="transmembrane region" description="Helical" evidence="1">
    <location>
        <begin position="353"/>
        <end position="378"/>
    </location>
</feature>
<dbReference type="InterPro" id="IPR039672">
    <property type="entry name" value="MFS_2"/>
</dbReference>
<keyword evidence="3" id="KW-1185">Reference proteome</keyword>
<reference evidence="2 3" key="1">
    <citation type="journal article" date="2013" name="Front. Microbiol.">
        <title>Comparative genomic analyses of the cyanobacterium, Lyngbya aestuarii BL J, a powerful hydrogen producer.</title>
        <authorList>
            <person name="Kothari A."/>
            <person name="Vaughn M."/>
            <person name="Garcia-Pichel F."/>
        </authorList>
    </citation>
    <scope>NUCLEOTIDE SEQUENCE [LARGE SCALE GENOMIC DNA]</scope>
    <source>
        <strain evidence="2 3">BL J</strain>
    </source>
</reference>
<feature type="transmembrane region" description="Helical" evidence="1">
    <location>
        <begin position="102"/>
        <end position="122"/>
    </location>
</feature>
<evidence type="ECO:0000313" key="3">
    <source>
        <dbReference type="Proteomes" id="UP000017127"/>
    </source>
</evidence>
<keyword evidence="1" id="KW-0812">Transmembrane</keyword>
<dbReference type="EMBL" id="AUZM01000056">
    <property type="protein sequence ID" value="ERT05470.1"/>
    <property type="molecule type" value="Genomic_DNA"/>
</dbReference>
<dbReference type="PANTHER" id="PTHR11328:SF24">
    <property type="entry name" value="MAJOR FACILITATOR SUPERFAMILY (MFS) PROFILE DOMAIN-CONTAINING PROTEIN"/>
    <property type="match status" value="1"/>
</dbReference>
<dbReference type="AlphaFoldDB" id="U7QEJ1"/>
<evidence type="ECO:0000313" key="2">
    <source>
        <dbReference type="EMBL" id="ERT05470.1"/>
    </source>
</evidence>